<comment type="caution">
    <text evidence="2">The sequence shown here is derived from an EMBL/GenBank/DDBJ whole genome shotgun (WGS) entry which is preliminary data.</text>
</comment>
<feature type="transmembrane region" description="Helical" evidence="1">
    <location>
        <begin position="265"/>
        <end position="291"/>
    </location>
</feature>
<dbReference type="Proteomes" id="UP000663832">
    <property type="component" value="Unassembled WGS sequence"/>
</dbReference>
<dbReference type="OrthoDB" id="10317370at2759"/>
<keyword evidence="1" id="KW-0472">Membrane</keyword>
<name>A0A814D1G2_9BILA</name>
<protein>
    <submittedName>
        <fullName evidence="2">Uncharacterized protein</fullName>
    </submittedName>
</protein>
<evidence type="ECO:0000313" key="4">
    <source>
        <dbReference type="Proteomes" id="UP000663832"/>
    </source>
</evidence>
<dbReference type="Proteomes" id="UP000663877">
    <property type="component" value="Unassembled WGS sequence"/>
</dbReference>
<sequence length="707" mass="78924">MSRFSPLDFRLMAMSQFQILASLCQTATWTISNDINQFLAQQMVTSQAVSREVFEAQVVALIEQMQTTTVANVQYIDQLVSQIIAGSQIMSALNNNRYLIQNPLLSSFSIKHGAYLVGNYAISNASNPSYIYCDCTFMTNCTYQAGYYNYSIRPPQGETTLYKPSPPPIFIVPGMLVGCLPHDSILQSTLECFYNRSCLDLIGISQTTIPLNATAPSRFRVNTTVNAMFEQLFVETWQNSSNFTSYYNACHPKTCSYTYTQRGNFLYAMTMLLSLIGGLTTILGILVPLLVQFFRRLLVKCRGDTIPTIENDAAVSSVNTAQNSNDVSFFASDFRGGSGSSLFYLLKTLCGTAKTTVVNAAAVFGGTKLASIQYDEFLSISPRLHQVCSSDFVAEQWWGFLWGTDSVSNFRDLQLLSIQFRVLASLCTLTQQSIDNDKSAFLTNKLVTLEVISFSSFQAQIDSLTATFIAQTPDKFRRTQSFIHETFRANQLLVVSETNWQLAFTTAADNYVIATVPRNSFGTNYSCITSLDSFSRPLYIDANYNTTVLPGVVASCIPVDGIRLSTLECFFNSNCILNLTNIASKRTTTIWIAKPLNASTPSIYSLNTLIGNLVDSLFVEDWGVKSNYSSYFAFCAPHSCSYEYIDHNTILYIITTVLGLYGGLVVILRFIVWYGWRMYRKIIGWMQIAPRLTSPRVVPSQPTINIE</sequence>
<keyword evidence="4" id="KW-1185">Reference proteome</keyword>
<reference evidence="2" key="1">
    <citation type="submission" date="2021-02" db="EMBL/GenBank/DDBJ databases">
        <authorList>
            <person name="Nowell W R."/>
        </authorList>
    </citation>
    <scope>NUCLEOTIDE SEQUENCE</scope>
</reference>
<organism evidence="2 4">
    <name type="scientific">Adineta steineri</name>
    <dbReference type="NCBI Taxonomy" id="433720"/>
    <lineage>
        <taxon>Eukaryota</taxon>
        <taxon>Metazoa</taxon>
        <taxon>Spiralia</taxon>
        <taxon>Gnathifera</taxon>
        <taxon>Rotifera</taxon>
        <taxon>Eurotatoria</taxon>
        <taxon>Bdelloidea</taxon>
        <taxon>Adinetida</taxon>
        <taxon>Adinetidae</taxon>
        <taxon>Adineta</taxon>
    </lineage>
</organism>
<evidence type="ECO:0000313" key="3">
    <source>
        <dbReference type="EMBL" id="CAF1094038.1"/>
    </source>
</evidence>
<gene>
    <name evidence="3" type="ORF">BJG266_LOCUS20973</name>
    <name evidence="2" type="ORF">QVE165_LOCUS12020</name>
</gene>
<dbReference type="AlphaFoldDB" id="A0A814D1G2"/>
<proteinExistence type="predicted"/>
<accession>A0A814D1G2</accession>
<dbReference type="EMBL" id="CAJNOI010000122">
    <property type="protein sequence ID" value="CAF1094038.1"/>
    <property type="molecule type" value="Genomic_DNA"/>
</dbReference>
<keyword evidence="1" id="KW-1133">Transmembrane helix</keyword>
<evidence type="ECO:0000256" key="1">
    <source>
        <dbReference type="SAM" id="Phobius"/>
    </source>
</evidence>
<keyword evidence="1" id="KW-0812">Transmembrane</keyword>
<evidence type="ECO:0000313" key="2">
    <source>
        <dbReference type="EMBL" id="CAF0947539.1"/>
    </source>
</evidence>
<dbReference type="EMBL" id="CAJNOM010000059">
    <property type="protein sequence ID" value="CAF0947539.1"/>
    <property type="molecule type" value="Genomic_DNA"/>
</dbReference>
<feature type="transmembrane region" description="Helical" evidence="1">
    <location>
        <begin position="650"/>
        <end position="676"/>
    </location>
</feature>